<sequence length="224" mass="24002">MSAAGARNEAAGLMDAMYRHQRHIYDASRKFYLLGRDELIAGLAPPEGGSILEIGCGTGRNLIKIAQAYPGRACHGLDVSMEMLVTARQSVARAGLSDRIDLRQADATSFDPRALFGKAGFDRIVISYALSMIPPWQAVAAQALRQLAPGGSLHIVDFGDQAGLPAPFKAVLMRWLKLFHVTPRTGLAVVLEDIARAEGGGCRSTSVPLFRGYAVQAVVERPSA</sequence>
<dbReference type="InterPro" id="IPR041698">
    <property type="entry name" value="Methyltransf_25"/>
</dbReference>
<dbReference type="PANTHER" id="PTHR43591">
    <property type="entry name" value="METHYLTRANSFERASE"/>
    <property type="match status" value="1"/>
</dbReference>
<dbReference type="CDD" id="cd02440">
    <property type="entry name" value="AdoMet_MTases"/>
    <property type="match status" value="1"/>
</dbReference>
<protein>
    <submittedName>
        <fullName evidence="2">S-adenosylmethionine-diacylgycerolhomoserine-N-methlytransferase</fullName>
    </submittedName>
</protein>
<dbReference type="Gene3D" id="3.40.50.150">
    <property type="entry name" value="Vaccinia Virus protein VP39"/>
    <property type="match status" value="1"/>
</dbReference>
<dbReference type="Proteomes" id="UP000236743">
    <property type="component" value="Unassembled WGS sequence"/>
</dbReference>
<dbReference type="Pfam" id="PF13649">
    <property type="entry name" value="Methyltransf_25"/>
    <property type="match status" value="1"/>
</dbReference>
<name>A0A1H5X9B6_9HYPH</name>
<dbReference type="GO" id="GO:0016740">
    <property type="term" value="F:transferase activity"/>
    <property type="evidence" value="ECO:0007669"/>
    <property type="project" value="UniProtKB-KW"/>
</dbReference>
<reference evidence="2 3" key="1">
    <citation type="submission" date="2016-10" db="EMBL/GenBank/DDBJ databases">
        <authorList>
            <person name="de Groot N.N."/>
        </authorList>
    </citation>
    <scope>NUCLEOTIDE SEQUENCE [LARGE SCALE GENOMIC DNA]</scope>
    <source>
        <strain evidence="2 3">DSM 26656</strain>
    </source>
</reference>
<accession>A0A1H5X9B6</accession>
<dbReference type="SUPFAM" id="SSF53335">
    <property type="entry name" value="S-adenosyl-L-methionine-dependent methyltransferases"/>
    <property type="match status" value="1"/>
</dbReference>
<keyword evidence="3" id="KW-1185">Reference proteome</keyword>
<dbReference type="RefSeq" id="WP_244595508.1">
    <property type="nucleotide sequence ID" value="NZ_FNUY01000003.1"/>
</dbReference>
<keyword evidence="2" id="KW-0808">Transferase</keyword>
<dbReference type="AlphaFoldDB" id="A0A1H5X9B6"/>
<evidence type="ECO:0000313" key="3">
    <source>
        <dbReference type="Proteomes" id="UP000236743"/>
    </source>
</evidence>
<evidence type="ECO:0000313" key="2">
    <source>
        <dbReference type="EMBL" id="SEG08338.1"/>
    </source>
</evidence>
<dbReference type="EMBL" id="FNUY01000003">
    <property type="protein sequence ID" value="SEG08338.1"/>
    <property type="molecule type" value="Genomic_DNA"/>
</dbReference>
<organism evidence="2 3">
    <name type="scientific">Bosea lathyri</name>
    <dbReference type="NCBI Taxonomy" id="1036778"/>
    <lineage>
        <taxon>Bacteria</taxon>
        <taxon>Pseudomonadati</taxon>
        <taxon>Pseudomonadota</taxon>
        <taxon>Alphaproteobacteria</taxon>
        <taxon>Hyphomicrobiales</taxon>
        <taxon>Boseaceae</taxon>
        <taxon>Bosea</taxon>
    </lineage>
</organism>
<evidence type="ECO:0000259" key="1">
    <source>
        <dbReference type="Pfam" id="PF13649"/>
    </source>
</evidence>
<gene>
    <name evidence="2" type="ORF">SAMN04488115_103149</name>
</gene>
<proteinExistence type="predicted"/>
<feature type="domain" description="Methyltransferase" evidence="1">
    <location>
        <begin position="51"/>
        <end position="151"/>
    </location>
</feature>
<dbReference type="InterPro" id="IPR029063">
    <property type="entry name" value="SAM-dependent_MTases_sf"/>
</dbReference>